<keyword evidence="1" id="KW-0732">Signal</keyword>
<name>A0ABW2DDE0_9ACTN</name>
<dbReference type="EMBL" id="JBHSYS010000004">
    <property type="protein sequence ID" value="MFC6959226.1"/>
    <property type="molecule type" value="Genomic_DNA"/>
</dbReference>
<sequence>MQPKLRTAGALCAALALAAAACTEDPGGGSEAEGPAAGEVFEEDRLLTMVNESNRLLAELENTEQRIVLACLDREGFDVHDQFWFDTAEPVEEDALYNEGDWGNWLPTSEEAAMYGLGMWAWSTEGASDPELEAYSDYAGLALGEDDMGGLGGDVDLPDNSAFEALAPEDQYAWYVAFYGEATAIDEVGYLLGEDAPEPTNTGGDEEIDLGGDFDYVQPEPGGCQREMIDALYGDPQLVEDPEGQEYRSANWSWRPVNPIDDFAATDAANLAYEEALAPVKDELLNCLEGKGRLDWEFDEEGYLPLSDYFTELYEGSVDVHDHPDLPGDAPTGYEGKKEYEIAFAVDLAACGDETGYREAAEEEWAVSRNDLYLSIEVATYVWQDEVRAALEKAQEVLEA</sequence>
<feature type="signal peptide" evidence="1">
    <location>
        <begin position="1"/>
        <end position="21"/>
    </location>
</feature>
<dbReference type="Proteomes" id="UP001596470">
    <property type="component" value="Unassembled WGS sequence"/>
</dbReference>
<feature type="chain" id="PRO_5046439626" evidence="1">
    <location>
        <begin position="22"/>
        <end position="400"/>
    </location>
</feature>
<gene>
    <name evidence="2" type="ORF">ACFQS3_18680</name>
</gene>
<dbReference type="PROSITE" id="PS51257">
    <property type="entry name" value="PROKAR_LIPOPROTEIN"/>
    <property type="match status" value="1"/>
</dbReference>
<evidence type="ECO:0000313" key="2">
    <source>
        <dbReference type="EMBL" id="MFC6959226.1"/>
    </source>
</evidence>
<accession>A0ABW2DDE0</accession>
<keyword evidence="3" id="KW-1185">Reference proteome</keyword>
<evidence type="ECO:0000256" key="1">
    <source>
        <dbReference type="SAM" id="SignalP"/>
    </source>
</evidence>
<comment type="caution">
    <text evidence="2">The sequence shown here is derived from an EMBL/GenBank/DDBJ whole genome shotgun (WGS) entry which is preliminary data.</text>
</comment>
<reference evidence="3" key="1">
    <citation type="journal article" date="2019" name="Int. J. Syst. Evol. Microbiol.">
        <title>The Global Catalogue of Microorganisms (GCM) 10K type strain sequencing project: providing services to taxonomists for standard genome sequencing and annotation.</title>
        <authorList>
            <consortium name="The Broad Institute Genomics Platform"/>
            <consortium name="The Broad Institute Genome Sequencing Center for Infectious Disease"/>
            <person name="Wu L."/>
            <person name="Ma J."/>
        </authorList>
    </citation>
    <scope>NUCLEOTIDE SEQUENCE [LARGE SCALE GENOMIC DNA]</scope>
    <source>
        <strain evidence="3">KACC 12634</strain>
    </source>
</reference>
<protein>
    <submittedName>
        <fullName evidence="2">Uncharacterized protein</fullName>
    </submittedName>
</protein>
<proteinExistence type="predicted"/>
<dbReference type="RefSeq" id="WP_382344943.1">
    <property type="nucleotide sequence ID" value="NZ_JBHMBP010000001.1"/>
</dbReference>
<evidence type="ECO:0000313" key="3">
    <source>
        <dbReference type="Proteomes" id="UP001596470"/>
    </source>
</evidence>
<organism evidence="2 3">
    <name type="scientific">Glycomyces mayteni</name>
    <dbReference type="NCBI Taxonomy" id="543887"/>
    <lineage>
        <taxon>Bacteria</taxon>
        <taxon>Bacillati</taxon>
        <taxon>Actinomycetota</taxon>
        <taxon>Actinomycetes</taxon>
        <taxon>Glycomycetales</taxon>
        <taxon>Glycomycetaceae</taxon>
        <taxon>Glycomyces</taxon>
    </lineage>
</organism>